<evidence type="ECO:0000256" key="2">
    <source>
        <dbReference type="ARBA" id="ARBA00022801"/>
    </source>
</evidence>
<dbReference type="InterPro" id="IPR017853">
    <property type="entry name" value="GH"/>
</dbReference>
<dbReference type="Pfam" id="PF21365">
    <property type="entry name" value="Glyco_hydro_31_3rd"/>
    <property type="match status" value="1"/>
</dbReference>
<accession>A0A1M6C0U9</accession>
<feature type="domain" description="DUF5110" evidence="7">
    <location>
        <begin position="695"/>
        <end position="763"/>
    </location>
</feature>
<dbReference type="RefSeq" id="WP_234988618.1">
    <property type="nucleotide sequence ID" value="NZ_FQYN01000002.1"/>
</dbReference>
<evidence type="ECO:0000313" key="10">
    <source>
        <dbReference type="Proteomes" id="UP000184418"/>
    </source>
</evidence>
<comment type="similarity">
    <text evidence="1 4">Belongs to the glycosyl hydrolase 31 family.</text>
</comment>
<dbReference type="InterPro" id="IPR033403">
    <property type="entry name" value="DUF5110"/>
</dbReference>
<dbReference type="GO" id="GO:0030246">
    <property type="term" value="F:carbohydrate binding"/>
    <property type="evidence" value="ECO:0007669"/>
    <property type="project" value="InterPro"/>
</dbReference>
<dbReference type="Gene3D" id="2.60.40.1180">
    <property type="entry name" value="Golgi alpha-mannosidase II"/>
    <property type="match status" value="2"/>
</dbReference>
<dbReference type="Gene3D" id="3.20.20.80">
    <property type="entry name" value="Glycosidases"/>
    <property type="match status" value="2"/>
</dbReference>
<organism evidence="9 10">
    <name type="scientific">Hymenobacter daecheongensis DSM 21074</name>
    <dbReference type="NCBI Taxonomy" id="1121955"/>
    <lineage>
        <taxon>Bacteria</taxon>
        <taxon>Pseudomonadati</taxon>
        <taxon>Bacteroidota</taxon>
        <taxon>Cytophagia</taxon>
        <taxon>Cytophagales</taxon>
        <taxon>Hymenobacteraceae</taxon>
        <taxon>Hymenobacter</taxon>
    </lineage>
</organism>
<evidence type="ECO:0000256" key="3">
    <source>
        <dbReference type="ARBA" id="ARBA00023295"/>
    </source>
</evidence>
<gene>
    <name evidence="9" type="ORF">SAMN02745146_0982</name>
</gene>
<dbReference type="PANTHER" id="PTHR22762:SF120">
    <property type="entry name" value="HETEROGLYCAN GLUCOSIDASE 1"/>
    <property type="match status" value="1"/>
</dbReference>
<evidence type="ECO:0000256" key="1">
    <source>
        <dbReference type="ARBA" id="ARBA00007806"/>
    </source>
</evidence>
<dbReference type="GO" id="GO:0004553">
    <property type="term" value="F:hydrolase activity, hydrolyzing O-glycosyl compounds"/>
    <property type="evidence" value="ECO:0007669"/>
    <property type="project" value="InterPro"/>
</dbReference>
<proteinExistence type="inferred from homology"/>
<evidence type="ECO:0000259" key="5">
    <source>
        <dbReference type="Pfam" id="PF01055"/>
    </source>
</evidence>
<dbReference type="Gene3D" id="2.60.40.1760">
    <property type="entry name" value="glycosyl hydrolase (family 31)"/>
    <property type="match status" value="1"/>
</dbReference>
<protein>
    <submittedName>
        <fullName evidence="9">Alpha-glucosidase</fullName>
    </submittedName>
</protein>
<keyword evidence="3 4" id="KW-0326">Glycosidase</keyword>
<sequence>MIQENNYMVNDLAAKGKQEFFPGQVLTCTQHNHDFLFACDNGVQLRLHVINDKILRFRYATEVGFATDFSYAVPADIPRQSPEFLEFREKPDHYRITTDRLICTIAKENLRVRVLDRSGNVLTADEKGFHWEYDDETGNDIVKMSKQVQSGVHYYGLGDKPDNMNLRGKRFTNWGTDTYGYTKGSDPLYKNIPFYLELQQKIAHGIFFDNTFKASFDFAAERADVTSFWAQGGEMNYYFIYGPSLMEVTEEYTRLTCPPELPPLWALGYHQCKWSYFPESNFRDIAKGFRDRKIPCDALYLDIDYMDGYRCFTWSPTHFPDPKTMVRELAEDGFKTVVIIDPGIKIDSAYPVYTEALEKDYFCRRADGPLMKGSVWPGLCNFPDYTRPDVREWWAGLFKGLIQEDGVRGVWNDMNEPAVFEKGTFPDDVRFDYDGHSASHRKAHNIYGMQMARATAEGVKRFSYPNRPFTITRSTYAGGQRYSSGWTGDNIASWEHLWLANIQCQRLSISGFSFIGSDVGGFIDTPDGELYARWMALAAFHPFFRTHSSGDHGEQEPWSFGDATTDLARRFVELRYRLLPYMYTTFWQYVKKGTPMLRPLTFLDQTDTETYLRMAEFGLGDHLLICPITQAGADGRWMYLPRGDWFYYWTDELKQGGAEVWASAPLDRIPLFVQAGAVLPMYPVLQYVGEKKVTELTLHVYFKNGLQTSVLYDDGGEGYGYQDGQSTTRRFTVRGTETGLTLTQETEGEYQPSFGTYQLVLHGLPFPLTTATADGVATDSTKVAAEAGEALPGLVVPAGFRELVIG</sequence>
<feature type="domain" description="Glycosyl hydrolase family 31 C-terminal" evidence="8">
    <location>
        <begin position="593"/>
        <end position="679"/>
    </location>
</feature>
<dbReference type="SUPFAM" id="SSF51011">
    <property type="entry name" value="Glycosyl hydrolase domain"/>
    <property type="match status" value="1"/>
</dbReference>
<dbReference type="SUPFAM" id="SSF74650">
    <property type="entry name" value="Galactose mutarotase-like"/>
    <property type="match status" value="1"/>
</dbReference>
<dbReference type="Pfam" id="PF01055">
    <property type="entry name" value="Glyco_hydro_31_2nd"/>
    <property type="match status" value="1"/>
</dbReference>
<evidence type="ECO:0000313" key="9">
    <source>
        <dbReference type="EMBL" id="SHI54354.1"/>
    </source>
</evidence>
<keyword evidence="2 4" id="KW-0378">Hydrolase</keyword>
<dbReference type="Pfam" id="PF13802">
    <property type="entry name" value="Gal_mutarotas_2"/>
    <property type="match status" value="1"/>
</dbReference>
<dbReference type="InterPro" id="IPR048395">
    <property type="entry name" value="Glyco_hydro_31_C"/>
</dbReference>
<feature type="domain" description="Glycoside hydrolase family 31 TIM barrel" evidence="5">
    <location>
        <begin position="259"/>
        <end position="584"/>
    </location>
</feature>
<dbReference type="InterPro" id="IPR013780">
    <property type="entry name" value="Glyco_hydro_b"/>
</dbReference>
<dbReference type="Pfam" id="PF17137">
    <property type="entry name" value="DUF5110"/>
    <property type="match status" value="1"/>
</dbReference>
<dbReference type="EMBL" id="FQYN01000002">
    <property type="protein sequence ID" value="SHI54354.1"/>
    <property type="molecule type" value="Genomic_DNA"/>
</dbReference>
<dbReference type="PANTHER" id="PTHR22762">
    <property type="entry name" value="ALPHA-GLUCOSIDASE"/>
    <property type="match status" value="1"/>
</dbReference>
<dbReference type="SUPFAM" id="SSF51445">
    <property type="entry name" value="(Trans)glycosidases"/>
    <property type="match status" value="1"/>
</dbReference>
<reference evidence="9 10" key="1">
    <citation type="submission" date="2016-11" db="EMBL/GenBank/DDBJ databases">
        <authorList>
            <person name="Jaros S."/>
            <person name="Januszkiewicz K."/>
            <person name="Wedrychowicz H."/>
        </authorList>
    </citation>
    <scope>NUCLEOTIDE SEQUENCE [LARGE SCALE GENOMIC DNA]</scope>
    <source>
        <strain evidence="9 10">DSM 21074</strain>
    </source>
</reference>
<evidence type="ECO:0000256" key="4">
    <source>
        <dbReference type="RuleBase" id="RU361185"/>
    </source>
</evidence>
<evidence type="ECO:0000259" key="8">
    <source>
        <dbReference type="Pfam" id="PF21365"/>
    </source>
</evidence>
<dbReference type="InterPro" id="IPR025887">
    <property type="entry name" value="Glyco_hydro_31_N_dom"/>
</dbReference>
<dbReference type="CDD" id="cd14752">
    <property type="entry name" value="GH31_N"/>
    <property type="match status" value="1"/>
</dbReference>
<dbReference type="Proteomes" id="UP000184418">
    <property type="component" value="Unassembled WGS sequence"/>
</dbReference>
<evidence type="ECO:0000259" key="7">
    <source>
        <dbReference type="Pfam" id="PF17137"/>
    </source>
</evidence>
<feature type="domain" description="Glycoside hydrolase family 31 N-terminal" evidence="6">
    <location>
        <begin position="45"/>
        <end position="217"/>
    </location>
</feature>
<keyword evidence="10" id="KW-1185">Reference proteome</keyword>
<name>A0A1M6C0U9_9BACT</name>
<dbReference type="CDD" id="cd06604">
    <property type="entry name" value="GH31_glucosidase_II_MalA"/>
    <property type="match status" value="1"/>
</dbReference>
<evidence type="ECO:0000259" key="6">
    <source>
        <dbReference type="Pfam" id="PF13802"/>
    </source>
</evidence>
<dbReference type="PROSITE" id="PS00129">
    <property type="entry name" value="GLYCOSYL_HYDROL_F31_1"/>
    <property type="match status" value="1"/>
</dbReference>
<dbReference type="InterPro" id="IPR011013">
    <property type="entry name" value="Gal_mutarotase_sf_dom"/>
</dbReference>
<dbReference type="GO" id="GO:0005975">
    <property type="term" value="P:carbohydrate metabolic process"/>
    <property type="evidence" value="ECO:0007669"/>
    <property type="project" value="InterPro"/>
</dbReference>
<dbReference type="STRING" id="1121955.SAMN02745146_0982"/>
<dbReference type="AlphaFoldDB" id="A0A1M6C0U9"/>
<dbReference type="InterPro" id="IPR000322">
    <property type="entry name" value="Glyco_hydro_31_TIM"/>
</dbReference>
<dbReference type="InterPro" id="IPR030458">
    <property type="entry name" value="Glyco_hydro_31_AS"/>
</dbReference>